<evidence type="ECO:0000256" key="2">
    <source>
        <dbReference type="SAM" id="SignalP"/>
    </source>
</evidence>
<comment type="caution">
    <text evidence="3">The sequence shown here is derived from an EMBL/GenBank/DDBJ whole genome shotgun (WGS) entry which is preliminary data.</text>
</comment>
<feature type="signal peptide" evidence="2">
    <location>
        <begin position="1"/>
        <end position="19"/>
    </location>
</feature>
<dbReference type="Proteomes" id="UP001607303">
    <property type="component" value="Unassembled WGS sequence"/>
</dbReference>
<feature type="chain" id="PRO_5044755449" evidence="2">
    <location>
        <begin position="20"/>
        <end position="552"/>
    </location>
</feature>
<feature type="compositionally biased region" description="Low complexity" evidence="1">
    <location>
        <begin position="106"/>
        <end position="138"/>
    </location>
</feature>
<gene>
    <name evidence="3" type="ORF">V1477_009721</name>
</gene>
<accession>A0ABD2CAK0</accession>
<feature type="compositionally biased region" description="Polar residues" evidence="1">
    <location>
        <begin position="316"/>
        <end position="331"/>
    </location>
</feature>
<sequence>MDIRIYALLLLFAFVGSNAEFRSSARHRRDVERKAGEYYNLAKIIKRAADSTTTTTTKSSEEDTSSSNKNPGTTSPNTASPGTASPSTTNPTTTKATTPSSPKPTKPTSGTTKATTTKSEPTSTETTTKPTTEATSKPQLGSRSAFEDKDDSPSKPSNSDEKSEKKPSAVSPRIKPDTPDNKDKSPSSPPILNPSAGSSYPFPGFNSIPPYGPNYAFTSTNHSPGGSASASASSFASAGASSGNPGYPAFDSRGGFYPNTPFYNPGYIPNNMWPINDVSQNNPTKPITNSRSSFDTENKPTSSNNSPTGNDAHPVNNPNSIPSTGPQNFPTRSFGGPYTPNFDYPPVNSVQGPNYAWTNSGPGYAGASAGASTGSGPTFGSRGAFPDNNAGVGYMDNSAYSPGIIDPGFAFPQSGFGPDFSNDFAVHQRMMEDHFKAIQAQIEAQQRAIFEASNGLGSGPGSSDPGLQSAISSISVGPRGGFQAGQINPAAPGIESRFANELPPPSGGQYGVFASSHSSSATDGSGRTIAHKSATTGVNDNGKITFRTVQDK</sequence>
<organism evidence="3 4">
    <name type="scientific">Vespula maculifrons</name>
    <name type="common">Eastern yellow jacket</name>
    <name type="synonym">Wasp</name>
    <dbReference type="NCBI Taxonomy" id="7453"/>
    <lineage>
        <taxon>Eukaryota</taxon>
        <taxon>Metazoa</taxon>
        <taxon>Ecdysozoa</taxon>
        <taxon>Arthropoda</taxon>
        <taxon>Hexapoda</taxon>
        <taxon>Insecta</taxon>
        <taxon>Pterygota</taxon>
        <taxon>Neoptera</taxon>
        <taxon>Endopterygota</taxon>
        <taxon>Hymenoptera</taxon>
        <taxon>Apocrita</taxon>
        <taxon>Aculeata</taxon>
        <taxon>Vespoidea</taxon>
        <taxon>Vespidae</taxon>
        <taxon>Vespinae</taxon>
        <taxon>Vespula</taxon>
    </lineage>
</organism>
<dbReference type="AlphaFoldDB" id="A0ABD2CAK0"/>
<proteinExistence type="predicted"/>
<feature type="compositionally biased region" description="Polar residues" evidence="1">
    <location>
        <begin position="278"/>
        <end position="309"/>
    </location>
</feature>
<keyword evidence="2" id="KW-0732">Signal</keyword>
<feature type="region of interest" description="Disordered" evidence="1">
    <location>
        <begin position="50"/>
        <end position="243"/>
    </location>
</feature>
<feature type="compositionally biased region" description="Low complexity" evidence="1">
    <location>
        <begin position="223"/>
        <end position="243"/>
    </location>
</feature>
<name>A0ABD2CAK0_VESMC</name>
<feature type="region of interest" description="Disordered" evidence="1">
    <location>
        <begin position="495"/>
        <end position="552"/>
    </location>
</feature>
<evidence type="ECO:0000313" key="3">
    <source>
        <dbReference type="EMBL" id="KAL2742092.1"/>
    </source>
</evidence>
<evidence type="ECO:0000313" key="4">
    <source>
        <dbReference type="Proteomes" id="UP001607303"/>
    </source>
</evidence>
<feature type="compositionally biased region" description="Basic and acidic residues" evidence="1">
    <location>
        <begin position="174"/>
        <end position="185"/>
    </location>
</feature>
<feature type="compositionally biased region" description="Basic and acidic residues" evidence="1">
    <location>
        <begin position="145"/>
        <end position="167"/>
    </location>
</feature>
<dbReference type="EMBL" id="JAYRBN010000058">
    <property type="protein sequence ID" value="KAL2742092.1"/>
    <property type="molecule type" value="Genomic_DNA"/>
</dbReference>
<reference evidence="3 4" key="1">
    <citation type="journal article" date="2024" name="Ann. Entomol. Soc. Am.">
        <title>Genomic analyses of the southern and eastern yellowjacket wasps (Hymenoptera: Vespidae) reveal evolutionary signatures of social life.</title>
        <authorList>
            <person name="Catto M.A."/>
            <person name="Caine P.B."/>
            <person name="Orr S.E."/>
            <person name="Hunt B.G."/>
            <person name="Goodisman M.A.D."/>
        </authorList>
    </citation>
    <scope>NUCLEOTIDE SEQUENCE [LARGE SCALE GENOMIC DNA]</scope>
    <source>
        <strain evidence="3">232</strain>
        <tissue evidence="3">Head and thorax</tissue>
    </source>
</reference>
<feature type="region of interest" description="Disordered" evidence="1">
    <location>
        <begin position="278"/>
        <end position="338"/>
    </location>
</feature>
<feature type="compositionally biased region" description="Low complexity" evidence="1">
    <location>
        <begin position="65"/>
        <end position="100"/>
    </location>
</feature>
<evidence type="ECO:0000256" key="1">
    <source>
        <dbReference type="SAM" id="MobiDB-lite"/>
    </source>
</evidence>
<keyword evidence="4" id="KW-1185">Reference proteome</keyword>
<protein>
    <submittedName>
        <fullName evidence="3">DNA-directed RNA polymerase II subunit RPB1-like</fullName>
    </submittedName>
</protein>